<name>A0A0B1P1C6_UNCNE</name>
<evidence type="ECO:0000256" key="1">
    <source>
        <dbReference type="SAM" id="Coils"/>
    </source>
</evidence>
<dbReference type="STRING" id="52586.A0A0B1P1C6"/>
<feature type="region of interest" description="Disordered" evidence="2">
    <location>
        <begin position="1"/>
        <end position="81"/>
    </location>
</feature>
<keyword evidence="4" id="KW-1185">Reference proteome</keyword>
<sequence>MEFSQESQSSSTESSQNPPPIPLIPPLPNSPSTYASPSQPSNSQLRSKPLVERAILKPNAPSKRPLPDRISKNSSENTGSVNTFLPKELVEIIATRQRHERAWHVRLMICTTVLSNIDSTLVNLHEEIEKEEEEAEAFKVYLRLAISNFVAADSSPTPPRVPIHTRLIKGNGNVKGKEIDRNLTKKVAVATPRIILTQVPSREINKNAELPKIPQSGDNSWATVARKGQKKARINLSTTARLAPLGKTYHCSNNKDKSENLTSLTKAMSDSRIFLRLPQDHEWRKLSPAGVREVMVKKLHISPSIISRIKPVHSGFALSPSNSEAREKILKAANGLFLPGAKLEPATNWVSVLVPTVPAFIQMEQGQVEVSKSMLSNEIERVCSVRPAYIKLFGQNNPKAPHGTWMAYFCKAPRSSFRVFDESGIMRPYKKQQPIEFCKRCNGHHPSKNCSRASSCGNCGPTNHNVDICKAATKYRNCGGPHRADSRRCLARPTRSGAPSKEQLKVCRQAGEREYQAVLRVRAAEEKAMITEKIIIDSTNSNLPEADSSSDIIQVTPDEVSTGVASRL</sequence>
<accession>A0A0B1P1C6</accession>
<feature type="compositionally biased region" description="Pro residues" evidence="2">
    <location>
        <begin position="17"/>
        <end position="29"/>
    </location>
</feature>
<gene>
    <name evidence="3" type="ORF">EV44_g3286</name>
</gene>
<dbReference type="EMBL" id="JNVN01003258">
    <property type="protein sequence ID" value="KHJ31095.1"/>
    <property type="molecule type" value="Genomic_DNA"/>
</dbReference>
<feature type="compositionally biased region" description="Low complexity" evidence="2">
    <location>
        <begin position="1"/>
        <end position="16"/>
    </location>
</feature>
<protein>
    <submittedName>
        <fullName evidence="3">Putative eka-like protein</fullName>
    </submittedName>
</protein>
<feature type="coiled-coil region" evidence="1">
    <location>
        <begin position="114"/>
        <end position="141"/>
    </location>
</feature>
<feature type="compositionally biased region" description="Polar residues" evidence="2">
    <location>
        <begin position="33"/>
        <end position="46"/>
    </location>
</feature>
<dbReference type="HOGENOM" id="CLU_018153_0_2_1"/>
<evidence type="ECO:0000313" key="4">
    <source>
        <dbReference type="Proteomes" id="UP000030854"/>
    </source>
</evidence>
<dbReference type="Proteomes" id="UP000030854">
    <property type="component" value="Unassembled WGS sequence"/>
</dbReference>
<proteinExistence type="predicted"/>
<feature type="compositionally biased region" description="Polar residues" evidence="2">
    <location>
        <begin position="72"/>
        <end position="81"/>
    </location>
</feature>
<comment type="caution">
    <text evidence="3">The sequence shown here is derived from an EMBL/GenBank/DDBJ whole genome shotgun (WGS) entry which is preliminary data.</text>
</comment>
<organism evidence="3 4">
    <name type="scientific">Uncinula necator</name>
    <name type="common">Grape powdery mildew</name>
    <dbReference type="NCBI Taxonomy" id="52586"/>
    <lineage>
        <taxon>Eukaryota</taxon>
        <taxon>Fungi</taxon>
        <taxon>Dikarya</taxon>
        <taxon>Ascomycota</taxon>
        <taxon>Pezizomycotina</taxon>
        <taxon>Leotiomycetes</taxon>
        <taxon>Erysiphales</taxon>
        <taxon>Erysiphaceae</taxon>
        <taxon>Erysiphe</taxon>
    </lineage>
</organism>
<keyword evidence="1" id="KW-0175">Coiled coil</keyword>
<evidence type="ECO:0000313" key="3">
    <source>
        <dbReference type="EMBL" id="KHJ31095.1"/>
    </source>
</evidence>
<evidence type="ECO:0000256" key="2">
    <source>
        <dbReference type="SAM" id="MobiDB-lite"/>
    </source>
</evidence>
<dbReference type="AlphaFoldDB" id="A0A0B1P1C6"/>
<reference evidence="3 4" key="1">
    <citation type="journal article" date="2014" name="BMC Genomics">
        <title>Adaptive genomic structural variation in the grape powdery mildew pathogen, Erysiphe necator.</title>
        <authorList>
            <person name="Jones L."/>
            <person name="Riaz S."/>
            <person name="Morales-Cruz A."/>
            <person name="Amrine K.C."/>
            <person name="McGuire B."/>
            <person name="Gubler W.D."/>
            <person name="Walker M.A."/>
            <person name="Cantu D."/>
        </authorList>
    </citation>
    <scope>NUCLEOTIDE SEQUENCE [LARGE SCALE GENOMIC DNA]</scope>
    <source>
        <strain evidence="4">c</strain>
    </source>
</reference>